<reference evidence="1" key="1">
    <citation type="submission" date="2019-04" db="EMBL/GenBank/DDBJ databases">
        <title>Microbes associate with the intestines of laboratory mice.</title>
        <authorList>
            <person name="Navarre W."/>
            <person name="Wong E."/>
            <person name="Huang K."/>
            <person name="Tropini C."/>
            <person name="Ng K."/>
            <person name="Yu B."/>
        </authorList>
    </citation>
    <scope>NUCLEOTIDE SEQUENCE</scope>
    <source>
        <strain evidence="1">NM04_E33</strain>
    </source>
</reference>
<dbReference type="EMBL" id="SRYB01000003">
    <property type="protein sequence ID" value="TGY80267.1"/>
    <property type="molecule type" value="Genomic_DNA"/>
</dbReference>
<protein>
    <submittedName>
        <fullName evidence="1">GLPGLI family protein</fullName>
    </submittedName>
</protein>
<proteinExistence type="predicted"/>
<sequence>MRKSAIIVVIAAAIVATTASGKVKRRTLGIFQNNVPETETIAPENMEFVYDYSWCNDTTGELSDNFTTDRMLLQIGADGISKFSSYKNLTVDSLLMNLSQEQVADAALEGQLSNGEFMTIFKNYPAGRLTHTEKICMDWFRYEEDMPSLEWELTDSTTNVLGYECREAKCNFRGREWTAFYSEEIPVMEGPWKLQGLPGLIMKAYDKNGHYTFECIGIKSNASRPITIYKVPYNTTSRQKYYDAKNRYDVNPYAYFEAGGHGHITVTDEAGNPALDAYDPIELPFEYIERDWK</sequence>
<evidence type="ECO:0000313" key="2">
    <source>
        <dbReference type="Proteomes" id="UP000306319"/>
    </source>
</evidence>
<keyword evidence="2" id="KW-1185">Reference proteome</keyword>
<evidence type="ECO:0000313" key="1">
    <source>
        <dbReference type="EMBL" id="TGY80267.1"/>
    </source>
</evidence>
<organism evidence="1 2">
    <name type="scientific">Lepagella muris</name>
    <dbReference type="NCBI Taxonomy" id="3032870"/>
    <lineage>
        <taxon>Bacteria</taxon>
        <taxon>Pseudomonadati</taxon>
        <taxon>Bacteroidota</taxon>
        <taxon>Bacteroidia</taxon>
        <taxon>Bacteroidales</taxon>
        <taxon>Muribaculaceae</taxon>
        <taxon>Lepagella</taxon>
    </lineage>
</organism>
<name>A0AC61RJS2_9BACT</name>
<gene>
    <name evidence="1" type="ORF">E5331_03245</name>
</gene>
<dbReference type="Proteomes" id="UP000306319">
    <property type="component" value="Unassembled WGS sequence"/>
</dbReference>
<comment type="caution">
    <text evidence="1">The sequence shown here is derived from an EMBL/GenBank/DDBJ whole genome shotgun (WGS) entry which is preliminary data.</text>
</comment>
<accession>A0AC61RJS2</accession>